<evidence type="ECO:0000313" key="4">
    <source>
        <dbReference type="Proteomes" id="UP000275078"/>
    </source>
</evidence>
<feature type="non-terminal residue" evidence="3">
    <location>
        <position position="72"/>
    </location>
</feature>
<feature type="non-terminal residue" evidence="3">
    <location>
        <position position="1"/>
    </location>
</feature>
<dbReference type="InterPro" id="IPR021331">
    <property type="entry name" value="Hva1_TUDOR"/>
</dbReference>
<feature type="domain" description="Hypervirulence associated protein TUDOR" evidence="2">
    <location>
        <begin position="4"/>
        <end position="70"/>
    </location>
</feature>
<dbReference type="AlphaFoldDB" id="A0A3N4IVV0"/>
<reference evidence="3 4" key="1">
    <citation type="journal article" date="2018" name="Nat. Ecol. Evol.">
        <title>Pezizomycetes genomes reveal the molecular basis of ectomycorrhizal truffle lifestyle.</title>
        <authorList>
            <person name="Murat C."/>
            <person name="Payen T."/>
            <person name="Noel B."/>
            <person name="Kuo A."/>
            <person name="Morin E."/>
            <person name="Chen J."/>
            <person name="Kohler A."/>
            <person name="Krizsan K."/>
            <person name="Balestrini R."/>
            <person name="Da Silva C."/>
            <person name="Montanini B."/>
            <person name="Hainaut M."/>
            <person name="Levati E."/>
            <person name="Barry K.W."/>
            <person name="Belfiori B."/>
            <person name="Cichocki N."/>
            <person name="Clum A."/>
            <person name="Dockter R.B."/>
            <person name="Fauchery L."/>
            <person name="Guy J."/>
            <person name="Iotti M."/>
            <person name="Le Tacon F."/>
            <person name="Lindquist E.A."/>
            <person name="Lipzen A."/>
            <person name="Malagnac F."/>
            <person name="Mello A."/>
            <person name="Molinier V."/>
            <person name="Miyauchi S."/>
            <person name="Poulain J."/>
            <person name="Riccioni C."/>
            <person name="Rubini A."/>
            <person name="Sitrit Y."/>
            <person name="Splivallo R."/>
            <person name="Traeger S."/>
            <person name="Wang M."/>
            <person name="Zifcakova L."/>
            <person name="Wipf D."/>
            <person name="Zambonelli A."/>
            <person name="Paolocci F."/>
            <person name="Nowrousian M."/>
            <person name="Ottonello S."/>
            <person name="Baldrian P."/>
            <person name="Spatafora J.W."/>
            <person name="Henrissat B."/>
            <person name="Nagy L.G."/>
            <person name="Aury J.M."/>
            <person name="Wincker P."/>
            <person name="Grigoriev I.V."/>
            <person name="Bonfante P."/>
            <person name="Martin F.M."/>
        </authorList>
    </citation>
    <scope>NUCLEOTIDE SEQUENCE [LARGE SCALE GENOMIC DNA]</scope>
    <source>
        <strain evidence="3 4">RN42</strain>
    </source>
</reference>
<keyword evidence="4" id="KW-1185">Reference proteome</keyword>
<dbReference type="EMBL" id="ML119652">
    <property type="protein sequence ID" value="RPA85754.1"/>
    <property type="molecule type" value="Genomic_DNA"/>
</dbReference>
<evidence type="ECO:0000313" key="3">
    <source>
        <dbReference type="EMBL" id="RPA85754.1"/>
    </source>
</evidence>
<dbReference type="Proteomes" id="UP000275078">
    <property type="component" value="Unassembled WGS sequence"/>
</dbReference>
<evidence type="ECO:0000256" key="1">
    <source>
        <dbReference type="SAM" id="MobiDB-lite"/>
    </source>
</evidence>
<organism evidence="3 4">
    <name type="scientific">Ascobolus immersus RN42</name>
    <dbReference type="NCBI Taxonomy" id="1160509"/>
    <lineage>
        <taxon>Eukaryota</taxon>
        <taxon>Fungi</taxon>
        <taxon>Dikarya</taxon>
        <taxon>Ascomycota</taxon>
        <taxon>Pezizomycotina</taxon>
        <taxon>Pezizomycetes</taxon>
        <taxon>Pezizales</taxon>
        <taxon>Ascobolaceae</taxon>
        <taxon>Ascobolus</taxon>
    </lineage>
</organism>
<proteinExistence type="predicted"/>
<dbReference type="Pfam" id="PF11160">
    <property type="entry name" value="Hva1_TUDOR"/>
    <property type="match status" value="1"/>
</dbReference>
<sequence>YEVGDRVQYRPIGGPDSNTSTSTGTIERVLTSKTPAGSTGVSVNASVEEPQYEILNDNTHKKSALKGKNILG</sequence>
<name>A0A3N4IVV0_ASCIM</name>
<dbReference type="OrthoDB" id="10052172at2759"/>
<protein>
    <recommendedName>
        <fullName evidence="2">Hypervirulence associated protein TUDOR domain-containing protein</fullName>
    </recommendedName>
</protein>
<gene>
    <name evidence="3" type="ORF">BJ508DRAFT_193552</name>
</gene>
<accession>A0A3N4IVV0</accession>
<evidence type="ECO:0000259" key="2">
    <source>
        <dbReference type="Pfam" id="PF11160"/>
    </source>
</evidence>
<feature type="region of interest" description="Disordered" evidence="1">
    <location>
        <begin position="1"/>
        <end position="24"/>
    </location>
</feature>